<dbReference type="AlphaFoldDB" id="A0AAW2TE57"/>
<dbReference type="Gene3D" id="2.40.70.10">
    <property type="entry name" value="Acid Proteases"/>
    <property type="match status" value="1"/>
</dbReference>
<comment type="caution">
    <text evidence="1">The sequence shown here is derived from an EMBL/GenBank/DDBJ whole genome shotgun (WGS) entry which is preliminary data.</text>
</comment>
<dbReference type="EMBL" id="JACGWN010000015">
    <property type="protein sequence ID" value="KAL0401941.1"/>
    <property type="molecule type" value="Genomic_DNA"/>
</dbReference>
<name>A0AAW2TE57_9LAMI</name>
<dbReference type="CDD" id="cd00303">
    <property type="entry name" value="retropepsin_like"/>
    <property type="match status" value="1"/>
</dbReference>
<sequence length="231" mass="26341">MPSYAKFLKEVISNKRKWEGGETVKLNEECSAILQNKLPPKLKDPGSFSIPCTIENTNFDKALCDLGASVNLMPYSIFQKLGMHELTPTIITLQLADRSIKYPRGIVEDVLVKVGKFIIPIDFIMLDMEEYVNMPLILGRPFLATSRSLIDVQKGHEKRTQGGYTYESGGSYMEHTKARDESYMRKKKFKDGDKRHHKNKGPIKVDWQRIKHYLEGASPPPVEHPLLLSHP</sequence>
<reference evidence="1" key="2">
    <citation type="journal article" date="2024" name="Plant">
        <title>Genomic evolution and insights into agronomic trait innovations of Sesamum species.</title>
        <authorList>
            <person name="Miao H."/>
            <person name="Wang L."/>
            <person name="Qu L."/>
            <person name="Liu H."/>
            <person name="Sun Y."/>
            <person name="Le M."/>
            <person name="Wang Q."/>
            <person name="Wei S."/>
            <person name="Zheng Y."/>
            <person name="Lin W."/>
            <person name="Duan Y."/>
            <person name="Cao H."/>
            <person name="Xiong S."/>
            <person name="Wang X."/>
            <person name="Wei L."/>
            <person name="Li C."/>
            <person name="Ma Q."/>
            <person name="Ju M."/>
            <person name="Zhao R."/>
            <person name="Li G."/>
            <person name="Mu C."/>
            <person name="Tian Q."/>
            <person name="Mei H."/>
            <person name="Zhang T."/>
            <person name="Gao T."/>
            <person name="Zhang H."/>
        </authorList>
    </citation>
    <scope>NUCLEOTIDE SEQUENCE</scope>
    <source>
        <strain evidence="1">KEN1</strain>
    </source>
</reference>
<dbReference type="Pfam" id="PF13650">
    <property type="entry name" value="Asp_protease_2"/>
    <property type="match status" value="1"/>
</dbReference>
<dbReference type="InterPro" id="IPR021109">
    <property type="entry name" value="Peptidase_aspartic_dom_sf"/>
</dbReference>
<dbReference type="PANTHER" id="PTHR33067">
    <property type="entry name" value="RNA-DIRECTED DNA POLYMERASE-RELATED"/>
    <property type="match status" value="1"/>
</dbReference>
<accession>A0AAW2TE57</accession>
<evidence type="ECO:0000313" key="1">
    <source>
        <dbReference type="EMBL" id="KAL0401941.1"/>
    </source>
</evidence>
<protein>
    <submittedName>
        <fullName evidence="1">Uncharacterized protein</fullName>
    </submittedName>
</protein>
<dbReference type="PANTHER" id="PTHR33067:SF9">
    <property type="entry name" value="RNA-DIRECTED DNA POLYMERASE"/>
    <property type="match status" value="1"/>
</dbReference>
<proteinExistence type="predicted"/>
<gene>
    <name evidence="1" type="ORF">Slati_4224000</name>
</gene>
<dbReference type="SUPFAM" id="SSF50630">
    <property type="entry name" value="Acid proteases"/>
    <property type="match status" value="1"/>
</dbReference>
<organism evidence="1">
    <name type="scientific">Sesamum latifolium</name>
    <dbReference type="NCBI Taxonomy" id="2727402"/>
    <lineage>
        <taxon>Eukaryota</taxon>
        <taxon>Viridiplantae</taxon>
        <taxon>Streptophyta</taxon>
        <taxon>Embryophyta</taxon>
        <taxon>Tracheophyta</taxon>
        <taxon>Spermatophyta</taxon>
        <taxon>Magnoliopsida</taxon>
        <taxon>eudicotyledons</taxon>
        <taxon>Gunneridae</taxon>
        <taxon>Pentapetalae</taxon>
        <taxon>asterids</taxon>
        <taxon>lamiids</taxon>
        <taxon>Lamiales</taxon>
        <taxon>Pedaliaceae</taxon>
        <taxon>Sesamum</taxon>
    </lineage>
</organism>
<reference evidence="1" key="1">
    <citation type="submission" date="2020-06" db="EMBL/GenBank/DDBJ databases">
        <authorList>
            <person name="Li T."/>
            <person name="Hu X."/>
            <person name="Zhang T."/>
            <person name="Song X."/>
            <person name="Zhang H."/>
            <person name="Dai N."/>
            <person name="Sheng W."/>
            <person name="Hou X."/>
            <person name="Wei L."/>
        </authorList>
    </citation>
    <scope>NUCLEOTIDE SEQUENCE</scope>
    <source>
        <strain evidence="1">KEN1</strain>
        <tissue evidence="1">Leaf</tissue>
    </source>
</reference>